<dbReference type="Gene3D" id="1.50.10.100">
    <property type="entry name" value="Chondroitin AC/alginate lyase"/>
    <property type="match status" value="1"/>
</dbReference>
<dbReference type="PANTHER" id="PTHR38045">
    <property type="entry name" value="CHROMOSOME 1, WHOLE GENOME SHOTGUN SEQUENCE"/>
    <property type="match status" value="1"/>
</dbReference>
<reference evidence="1 2" key="1">
    <citation type="submission" date="2019-02" db="EMBL/GenBank/DDBJ databases">
        <title>Genomic Encyclopedia of Type Strains, Phase IV (KMG-IV): sequencing the most valuable type-strain genomes for metagenomic binning, comparative biology and taxonomic classification.</title>
        <authorList>
            <person name="Goeker M."/>
        </authorList>
    </citation>
    <scope>NUCLEOTIDE SEQUENCE [LARGE SCALE GENOMIC DNA]</scope>
    <source>
        <strain evidence="1 2">DSM 29486</strain>
    </source>
</reference>
<dbReference type="SUPFAM" id="SSF48230">
    <property type="entry name" value="Chondroitin AC/alginate lyase"/>
    <property type="match status" value="1"/>
</dbReference>
<evidence type="ECO:0000313" key="1">
    <source>
        <dbReference type="EMBL" id="RZT02763.1"/>
    </source>
</evidence>
<name>A0A4Q7PPI2_9FIRM</name>
<keyword evidence="2" id="KW-1185">Reference proteome</keyword>
<dbReference type="EMBL" id="SGXF01000001">
    <property type="protein sequence ID" value="RZT02763.1"/>
    <property type="molecule type" value="Genomic_DNA"/>
</dbReference>
<dbReference type="PANTHER" id="PTHR38045:SF1">
    <property type="entry name" value="HEPARINASE II_III-LIKE PROTEIN"/>
    <property type="match status" value="1"/>
</dbReference>
<evidence type="ECO:0000313" key="2">
    <source>
        <dbReference type="Proteomes" id="UP000292927"/>
    </source>
</evidence>
<sequence>MKRILLESNEQKWKEISENAFYRSYIDEMKEAADRLLFLPVEPFRYSEYHMYQVDGNRLIYENNYFARRRRLCVFSIIYKITGEKKYLEALEDAVWAVCDEFTWSLPAHVPSELPVQRQEVFLDLFSCETGAALAEIDYLLHEELSAPVQERLRYEVRRRIVDAFLFQNLDNRWEHMDNNWAAVCAGAVGMAFLYQGSEQEVDAAMPRLMECLKNFLSGFTEDGACLEGYTYWWYGFVFYTMFASLYQQYTDGKVNLLKGEKVHKIAQFQQKVLIGRNLSLTFSDNNILKFSHDRALSHFLYHHFDDIQVPPDEFHNHFGQDHCFRYGPCLRNFLWTDPELSKAEWKKRSFYFPDAQWYIKNTCCYSVTAKGGDNGEPHNHNDLGSFCISTPSEYLLCDLGAGEYVADYFKDETRYSFLVNSSRGHSVPLIGSHEQAAGKNARAKVLNASEDCFELELAGAYGLPELKSFVRKLECASSRSIVLEDRFWFPDASLPVTERFITTLKPVVTAEGVKIAAKGLENNGEELLIVCENEEMYPVITEEVYTGHHGEPLKAYKIDYVAAASGELSCRFCFVLS</sequence>
<protein>
    <submittedName>
        <fullName evidence="1">Heparinase II/III-like protein</fullName>
    </submittedName>
</protein>
<dbReference type="RefSeq" id="WP_130433424.1">
    <property type="nucleotide sequence ID" value="NZ_SGXF01000001.1"/>
</dbReference>
<comment type="caution">
    <text evidence="1">The sequence shown here is derived from an EMBL/GenBank/DDBJ whole genome shotgun (WGS) entry which is preliminary data.</text>
</comment>
<dbReference type="AlphaFoldDB" id="A0A4Q7PPI2"/>
<gene>
    <name evidence="1" type="ORF">EV209_0888</name>
</gene>
<accession>A0A4Q7PPI2</accession>
<dbReference type="InterPro" id="IPR008929">
    <property type="entry name" value="Chondroitin_lyas"/>
</dbReference>
<proteinExistence type="predicted"/>
<organism evidence="1 2">
    <name type="scientific">Cuneatibacter caecimuris</name>
    <dbReference type="NCBI Taxonomy" id="1796618"/>
    <lineage>
        <taxon>Bacteria</taxon>
        <taxon>Bacillati</taxon>
        <taxon>Bacillota</taxon>
        <taxon>Clostridia</taxon>
        <taxon>Lachnospirales</taxon>
        <taxon>Lachnospiraceae</taxon>
        <taxon>Cuneatibacter</taxon>
    </lineage>
</organism>
<dbReference type="OrthoDB" id="9793856at2"/>
<dbReference type="Proteomes" id="UP000292927">
    <property type="component" value="Unassembled WGS sequence"/>
</dbReference>
<dbReference type="Gene3D" id="2.70.98.70">
    <property type="match status" value="1"/>
</dbReference>